<feature type="compositionally biased region" description="Basic and acidic residues" evidence="1">
    <location>
        <begin position="3809"/>
        <end position="3825"/>
    </location>
</feature>
<feature type="region of interest" description="Disordered" evidence="1">
    <location>
        <begin position="3996"/>
        <end position="4034"/>
    </location>
</feature>
<feature type="region of interest" description="Disordered" evidence="1">
    <location>
        <begin position="300"/>
        <end position="355"/>
    </location>
</feature>
<feature type="region of interest" description="Disordered" evidence="1">
    <location>
        <begin position="1877"/>
        <end position="1896"/>
    </location>
</feature>
<dbReference type="VEuPathDB" id="TriTrypDB:BSAL_44195"/>
<feature type="region of interest" description="Disordered" evidence="1">
    <location>
        <begin position="3807"/>
        <end position="3826"/>
    </location>
</feature>
<feature type="region of interest" description="Disordered" evidence="1">
    <location>
        <begin position="2036"/>
        <end position="2071"/>
    </location>
</feature>
<feature type="compositionally biased region" description="Polar residues" evidence="1">
    <location>
        <begin position="2047"/>
        <end position="2057"/>
    </location>
</feature>
<feature type="compositionally biased region" description="Polar residues" evidence="1">
    <location>
        <begin position="340"/>
        <end position="355"/>
    </location>
</feature>
<sequence>MATSTIAESYMAIILELLRDAIDPSKWAAGSSGSTGSHHHPSSSNASSSTQQQQQATGGSSTTASTASSHQNSSSSNHPVGNAGGASLDPPEEYLSSVLRRYEPRITNLFRDELSSLMPNLVTDVAAQLHRSGIDERDESELTAALTRRLHAAKVLDIILAVRGGVSQYILSGGNANSSNSLNNNSMDHFLLLEPSSSSVKMSQQSVDGFGVDVRSSRGNTTVSSGSPTDLGSNNNEPSLVSAVVNSVFRSSGLLRLFLDQGAARRCCALLDIVWMQSVFIVLGGIVETERVSAYVASPTSSSAAPLPTPHSMSSASPDLSRHPNLTPVNSPSKEFGGLPQQQSSPNREQGSTAPVPTINDLAYVPVVYFLRRQHISDIENLICTWILRDVDVYPTYRRWIQHWSLELLSMVCGVDSSVAHASIVGVQHAVSTRYAAIEKGELVSSNSSTPSAATTSRRRIMIPLDSVLQLIARESQIVPTSPLLATGRTTATMTSSSGDSDAPSNYPVILTPPLTFVEKYIKGLLSIVGDLSVYKNYSGLLKYVRIVSSWRVASNALLITLTSILVELAAAAKGKKEVKAIFAEFCTRLLVPVAHTPHHRVDGWVFRNCEFLHMRHLNEWVGKTKYAPVAIPAIAAILGCCSIPFLVRQTIPFCQLVAKSLPDADRRMRGSYLFALQHVVGICFRQVLTHHKLGTDAVGLALRKDLFNILQTDIAANLRRTPLTQQSTKAVEAATELFILTAQCFPIEGLTILVELLPALDGTASGSGNTSSASARDMSSLLFSEATAVSLNALGALSDAMFSADAAGSKQQPMHDAHPRGHGGVSTPPPPPASSQFPQPLLPQFRLAFQVWGGVDTSTIVPPKVLVDEDLLAGGILTFPTSPFCTIRRQPSTSGVMSTPLAIYGSFDGGARSIDTSSSLSSHASLFYSSREHRTASWGAHQFHQAASSNGSRSVPSISIFAEHGWDDELDAACRKVGTSFLNWGVVLDPEQQLEASMNTSATPDKMGLDPPSSTIGIGRDFLNSKENFLLKRLTAVLAALRDLLSVPQALRTAMKQQSVDSVNTAAAAASMASFASTLSEKEKMAQRLLIATFLVSRYWAPTSAFLSEIPRALLHWNHSLVLATSAVVLPHFFVHRSFHHFVQPIIARFVEVVAVSQDDREATMTLAKSIANMSSLLRCTCVDERLKNHHSLQHHRTHSSSLIRRVYEPFVKWLLQTPSLPSAYYFAAPTVASVSAVEMQAMSPMDLLDGVGLVLLGNNDPSTRQAALAVLSDVVRITDTMKQWKEAAAATSIPSQGNATQSPSSSTTTAALLVDWSSYCCVGHSLMGSYGVDTIEECIRQIDDCRFVGCNWSDESTKNLKLVSTGSCYSPSLSAVTTKHFLHRRQAKGNHPLVGTPRLLFSHAQDVLRFHVVTDSTTPLGDDQAETSTVFSNIGAAMADILRPSVAPLPFVFVANIALDFVARAVSYSSAHGSTTSSSVIGVTRAPLVAAKLASYVFIHVATGSSSSSSSAGNTLVALESKYAVDTWRSAYCLYYTLLICEAHPARRVLFNGSHNNTAKPPPTNDGGDSMMGWLIPDKARRLPELLQLTLVTLQRFSGLQDVFDVVSFMSSVIVQRVLNSSLKDVVVLTSDYSRLHIDFVKKFLDDPVKSLARKDKKRALAYCAIACPTLLAAAISITSPLPVTSQQQLSSPNVAPLPAAAPSAAAILLTTRLQEGGGVTSLRLPSPQSSSSSLHHHHHDIQLQAVKLFDAFDVLVSVLITGNFSSTVAGSNAPTSSSSVTFTPQQHELLKSGGVSSLAALSPIPSAQFVVAQRPIGESVSSHRRHEGGTTDDAFSDVVATYHSETPWPLSSVSIDEIRGAPVLHSVAWSSSSAATVPSTPRGSKTSSSGPPSNHVIVATPPITLDQSFSVRLRASLIEMLGVFYQHEMLLLPFLRERHRAMEEFLLFNVIGTPSRNMTRALMDSQSLMDRMEIGFSVRHSELWETSAAIKLSNMISRRQKALLPIRVGDPPHAFVAALRHLMTVVGFSVCGGSGPSDPQQQQHRSLNNSSTAPGKSGPPAPTVSNRNVPGGLQLLTRLLDGVLDTYLSNLGAWSKVTSTPPLTSSHYYNPTFPFPSCFSTESPFRECLVRVSSEAVWSGQALRMLHHRLQDTNVGSAEYLFFSEALICFLNANPALILASQAATSGGPGEDDLSQSSKRESINTTIAPHAHGTVRRKVHGHQLFRDEPAPPPTPLAYLESPRGPSVFVTCLLVVGAVEAGVNDTLWHAADDLLRTIHRAVATTVTFLHHHDTSSSSRGDDSSAFLAGGADKMQQWIQALLQQYHALYHMSRQRNQYNRMIEVLLHRLQSHRIVRTPTWIGAHFAILAPLLAAAELNEDTFRALVIVCRLHRADIGDECLGGVFAALDQSTPENQSRIALYIMKLDDPEDLRFVLSCIRRYYSPVSTSSQGAPPADALIAHEPNSNIGRRGSFTKNSEGAGRQNLNFGAQHQNPHTAPPPPQRSVGQGIAFTLFCHSLKQLIQLRTLSWCKPTGSSNALVAAASGASSHFSPSASISISLPPAASTTNVKNAAQPTSSSSSSSSIQRRTFVMNEECIWSNYAAPSNQPQRDNSHGSRGSSNNPSPKVGTLTPQQSAAETEAMLSIVLSQDANIQDAFFSSIDHLHDLTATQRHLIDSLQADVQKLRRSQSRSHAQVVLERAKRGLFIAQTSPDAESWLHKPLRAVFTCFSFVSEIISKQRSLLCDAAAELGMGERVARHLFMRERKVGLFGGSKVAAVVSPTLSQHDGIEHHRKDTHFSVGLDSPGLESLPPSSITPPALSPSKKMSPAAKQQRVAAILRSTTAVLKSGDVSPRSSSAPQPSSLAFPFYPSMEEDEESFMSNTSQATFLVHDDVTNPDHLLAPALHSSISGFTQADEASMASRALGASRRSGVAPKEWIVDEAALSRELLALVSETMLLCTTHVTDLLLSSYFSCKRHTLTDPTCVQCTRRKQLEGACIVTSVRSLKSIVALWHDAQLVRAASRKDDDDEDHADHLLNFVLHPTTTTFSLSQSIEMLAHVEDQMSMLMERKEFCAHPHSNQTRAQVNNNNSSGSLSSDASSRMMQLISAALPLPIMKMRLRECLDYVQHRLPDVLQTIHCTTQVDEGDGVSSSKANPALVVVAVAMEARYASYYLQSVVSQFTALSKSSRIAQNISENAAANSSTAAGDEHERRGVSVFLLAPLFRGVLSLCCTIDAIIHRQLSSAEHHTTPTVRFSFAFLSDALHSALSSMFRSIDPPSTSTTPANASALLLQNSERILSETEVIEFLWTSIATVVCGAGVDATDNSTRQRLSTADRNQRPSASSSALWWTILNKISTFATLVQRGCLASGLSVSVLPRALASVSVDSEGDTSNQKHSSTAAAAVHCGLSPMYLNTLRRMTPECLFVIGTIARTVSGAETLYPSPAASETLLDLAAERLRLDNLVETVSNLHPKVAPFLSSLFWLMFPFSSDAHVLQHSMKENSSSSPTPSEFSSFLNALRMLCGSSQLLSPHADSIPAAFGSRFIALSTSVFGATIDHLFNSIGNERQRLQIVLPTAVASSPARWAISPPEAHLETNKGAGAHLSSSSIADGIMDDFKERLSMFLVTPVIWLVCRTSKAAGTDAFNRALQSLDAILTNPRLRTVVMSLLDERVIARLFEALIAARRVNSIAGGSDGGGRAAHAHSTSSVCSRLLSLLACWGNNDGSNVNTINNGNCTNVTTDVLALFDHMFDNAEIAGVILLPPPAPLSQLQVDPLSRSVNPSPLDGAEDDEALVALLGGNDVGWRDEPPPSRSGVEKKNSNVALKTNGGAATVLASSAASISVAVGTRNTLQVDWWPDFPTNTLDAVLAIDDNNHNNEGDELFSPARVPDDVRRLSAPKPPFGMETSFLLTPKQVHPPADSQKKHPQQVARPTTEEEAHIRPLYVFAQPYYFTEGDDEPEDFVGTYSMLQPRIERSRFVAPELMEYYRAKPSQQAGKAPVLPSLPDLPAKARDDDVDSLQSLQSEEDE</sequence>
<organism evidence="2 3">
    <name type="scientific">Bodo saltans</name>
    <name type="common">Flagellated protozoan</name>
    <dbReference type="NCBI Taxonomy" id="75058"/>
    <lineage>
        <taxon>Eukaryota</taxon>
        <taxon>Discoba</taxon>
        <taxon>Euglenozoa</taxon>
        <taxon>Kinetoplastea</taxon>
        <taxon>Metakinetoplastina</taxon>
        <taxon>Eubodonida</taxon>
        <taxon>Bodonidae</taxon>
        <taxon>Bodo</taxon>
    </lineage>
</organism>
<feature type="compositionally biased region" description="Polar residues" evidence="1">
    <location>
        <begin position="2466"/>
        <end position="2498"/>
    </location>
</feature>
<feature type="region of interest" description="Disordered" evidence="1">
    <location>
        <begin position="2448"/>
        <end position="2506"/>
    </location>
</feature>
<feature type="compositionally biased region" description="Low complexity" evidence="1">
    <location>
        <begin position="30"/>
        <end position="78"/>
    </location>
</feature>
<feature type="region of interest" description="Disordered" evidence="1">
    <location>
        <begin position="25"/>
        <end position="89"/>
    </location>
</feature>
<reference evidence="3" key="1">
    <citation type="submission" date="2015-09" db="EMBL/GenBank/DDBJ databases">
        <authorList>
            <consortium name="Pathogen Informatics"/>
        </authorList>
    </citation>
    <scope>NUCLEOTIDE SEQUENCE [LARGE SCALE GENOMIC DNA]</scope>
    <source>
        <strain evidence="3">Lake Konstanz</strain>
    </source>
</reference>
<evidence type="ECO:0000256" key="1">
    <source>
        <dbReference type="SAM" id="MobiDB-lite"/>
    </source>
</evidence>
<feature type="region of interest" description="Disordered" evidence="1">
    <location>
        <begin position="808"/>
        <end position="839"/>
    </location>
</feature>
<feature type="compositionally biased region" description="Polar residues" evidence="1">
    <location>
        <begin position="1885"/>
        <end position="1895"/>
    </location>
</feature>
<gene>
    <name evidence="2" type="ORF">BSAL_44195</name>
</gene>
<name>A0A0S4KIG8_BODSA</name>
<feature type="compositionally biased region" description="Polar residues" evidence="1">
    <location>
        <begin position="2605"/>
        <end position="2638"/>
    </location>
</feature>
<keyword evidence="3" id="KW-1185">Reference proteome</keyword>
<evidence type="ECO:0000313" key="3">
    <source>
        <dbReference type="Proteomes" id="UP000051952"/>
    </source>
</evidence>
<feature type="compositionally biased region" description="Polar residues" evidence="1">
    <location>
        <begin position="217"/>
        <end position="236"/>
    </location>
</feature>
<protein>
    <submittedName>
        <fullName evidence="2">Uncharacterized protein</fullName>
    </submittedName>
</protein>
<proteinExistence type="predicted"/>
<feature type="compositionally biased region" description="Low complexity" evidence="1">
    <location>
        <begin position="4024"/>
        <end position="4034"/>
    </location>
</feature>
<feature type="region of interest" description="Disordered" evidence="1">
    <location>
        <begin position="2604"/>
        <end position="2638"/>
    </location>
</feature>
<evidence type="ECO:0000313" key="2">
    <source>
        <dbReference type="EMBL" id="CUI15475.1"/>
    </source>
</evidence>
<feature type="region of interest" description="Disordered" evidence="1">
    <location>
        <begin position="3919"/>
        <end position="3942"/>
    </location>
</feature>
<dbReference type="EMBL" id="CYKH01002183">
    <property type="protein sequence ID" value="CUI15475.1"/>
    <property type="molecule type" value="Genomic_DNA"/>
</dbReference>
<feature type="region of interest" description="Disordered" evidence="1">
    <location>
        <begin position="211"/>
        <end position="236"/>
    </location>
</feature>
<accession>A0A0S4KIG8</accession>
<dbReference type="Proteomes" id="UP000051952">
    <property type="component" value="Unassembled WGS sequence"/>
</dbReference>
<feature type="compositionally biased region" description="Low complexity" evidence="1">
    <location>
        <begin position="300"/>
        <end position="312"/>
    </location>
</feature>